<reference evidence="3" key="1">
    <citation type="submission" date="2012-02" db="EMBL/GenBank/DDBJ databases">
        <title>Complete sequence of Desulfitobacterium dichloroeliminans LMG P-21439.</title>
        <authorList>
            <person name="Lucas S."/>
            <person name="Han J."/>
            <person name="Lapidus A."/>
            <person name="Cheng J.-F."/>
            <person name="Goodwin L."/>
            <person name="Pitluck S."/>
            <person name="Peters L."/>
            <person name="Ovchinnikova G."/>
            <person name="Teshima H."/>
            <person name="Detter J.C."/>
            <person name="Han C."/>
            <person name="Tapia R."/>
            <person name="Land M."/>
            <person name="Hauser L."/>
            <person name="Kyrpides N."/>
            <person name="Ivanova N."/>
            <person name="Pagani I."/>
            <person name="Kruse T."/>
            <person name="de Vos W.M."/>
            <person name="Boon N."/>
            <person name="Smidt H."/>
            <person name="Woyke T."/>
        </authorList>
    </citation>
    <scope>NUCLEOTIDE SEQUENCE [LARGE SCALE GENOMIC DNA]</scope>
    <source>
        <strain evidence="3">LMG P-21439 / DCA1</strain>
    </source>
</reference>
<dbReference type="Proteomes" id="UP000010797">
    <property type="component" value="Chromosome"/>
</dbReference>
<feature type="transmembrane region" description="Helical" evidence="1">
    <location>
        <begin position="95"/>
        <end position="116"/>
    </location>
</feature>
<keyword evidence="3" id="KW-1185">Reference proteome</keyword>
<accession>L0F9C9</accession>
<proteinExistence type="predicted"/>
<evidence type="ECO:0000313" key="3">
    <source>
        <dbReference type="Proteomes" id="UP000010797"/>
    </source>
</evidence>
<dbReference type="HOGENOM" id="CLU_070751_3_0_9"/>
<dbReference type="eggNOG" id="ENOG5033FZI">
    <property type="taxonomic scope" value="Bacteria"/>
</dbReference>
<dbReference type="AlphaFoldDB" id="L0F9C9"/>
<feature type="transmembrane region" description="Helical" evidence="1">
    <location>
        <begin position="63"/>
        <end position="80"/>
    </location>
</feature>
<feature type="transmembrane region" description="Helical" evidence="1">
    <location>
        <begin position="170"/>
        <end position="191"/>
    </location>
</feature>
<feature type="transmembrane region" description="Helical" evidence="1">
    <location>
        <begin position="128"/>
        <end position="150"/>
    </location>
</feature>
<keyword evidence="1" id="KW-0812">Transmembrane</keyword>
<feature type="transmembrane region" description="Helical" evidence="1">
    <location>
        <begin position="34"/>
        <end position="51"/>
    </location>
</feature>
<dbReference type="STRING" id="871963.Desdi_1821"/>
<name>L0F9C9_DESDL</name>
<keyword evidence="1" id="KW-0472">Membrane</keyword>
<evidence type="ECO:0000256" key="1">
    <source>
        <dbReference type="SAM" id="Phobius"/>
    </source>
</evidence>
<evidence type="ECO:0000313" key="2">
    <source>
        <dbReference type="EMBL" id="AGA69271.1"/>
    </source>
</evidence>
<dbReference type="Pfam" id="PF09997">
    <property type="entry name" value="DUF2238"/>
    <property type="match status" value="1"/>
</dbReference>
<sequence length="202" mass="23139">MNRVSKITIVILLVFELVIMSIGLKAFWENRWKDLGLAALSMAALFVPYLINSLGNRMKLKLPPGFLPISFIFIFLTQYFGEIKKFYQTFWWWDLFLHGAFGALAVLFAIYVFNSSLKKRDQQLQKRFAIFIGIISFCFSVTCSSIWEIFEFVSDMILPEKMVKGGLEDTMTDLIMGAMAALITAIAYYFLGKSSGRVKENL</sequence>
<protein>
    <recommendedName>
        <fullName evidence="4">Membrane-spanning protein</fullName>
    </recommendedName>
</protein>
<evidence type="ECO:0008006" key="4">
    <source>
        <dbReference type="Google" id="ProtNLM"/>
    </source>
</evidence>
<keyword evidence="1" id="KW-1133">Transmembrane helix</keyword>
<dbReference type="EMBL" id="CP003344">
    <property type="protein sequence ID" value="AGA69271.1"/>
    <property type="molecule type" value="Genomic_DNA"/>
</dbReference>
<gene>
    <name evidence="2" type="ordered locus">Desdi_1821</name>
</gene>
<dbReference type="OrthoDB" id="4966203at2"/>
<dbReference type="RefSeq" id="WP_015262261.1">
    <property type="nucleotide sequence ID" value="NC_019903.1"/>
</dbReference>
<organism evidence="2 3">
    <name type="scientific">Desulfitobacterium dichloroeliminans (strain LMG P-21439 / DCA1)</name>
    <dbReference type="NCBI Taxonomy" id="871963"/>
    <lineage>
        <taxon>Bacteria</taxon>
        <taxon>Bacillati</taxon>
        <taxon>Bacillota</taxon>
        <taxon>Clostridia</taxon>
        <taxon>Eubacteriales</taxon>
        <taxon>Desulfitobacteriaceae</taxon>
        <taxon>Desulfitobacterium</taxon>
    </lineage>
</organism>
<dbReference type="InterPro" id="IPR014509">
    <property type="entry name" value="YjdF-like"/>
</dbReference>
<feature type="transmembrane region" description="Helical" evidence="1">
    <location>
        <begin position="7"/>
        <end position="28"/>
    </location>
</feature>
<dbReference type="KEGG" id="ddl:Desdi_1821"/>